<organism evidence="3 4">
    <name type="scientific">Siminovitchia fordii</name>
    <dbReference type="NCBI Taxonomy" id="254759"/>
    <lineage>
        <taxon>Bacteria</taxon>
        <taxon>Bacillati</taxon>
        <taxon>Bacillota</taxon>
        <taxon>Bacilli</taxon>
        <taxon>Bacillales</taxon>
        <taxon>Bacillaceae</taxon>
        <taxon>Siminovitchia</taxon>
    </lineage>
</organism>
<dbReference type="Pfam" id="PF07969">
    <property type="entry name" value="Amidohydro_3"/>
    <property type="match status" value="1"/>
</dbReference>
<feature type="domain" description="Amidohydrolase 3" evidence="2">
    <location>
        <begin position="101"/>
        <end position="598"/>
    </location>
</feature>
<dbReference type="InterPro" id="IPR011059">
    <property type="entry name" value="Metal-dep_hydrolase_composite"/>
</dbReference>
<dbReference type="PANTHER" id="PTHR22642:SF2">
    <property type="entry name" value="PROTEIN LONG AFTER FAR-RED 3"/>
    <property type="match status" value="1"/>
</dbReference>
<dbReference type="CDD" id="cd01300">
    <property type="entry name" value="YtcJ_like"/>
    <property type="match status" value="1"/>
</dbReference>
<comment type="caution">
    <text evidence="3">The sequence shown here is derived from an EMBL/GenBank/DDBJ whole genome shotgun (WGS) entry which is preliminary data.</text>
</comment>
<protein>
    <submittedName>
        <fullName evidence="3">Amidohydrolase</fullName>
    </submittedName>
</protein>
<dbReference type="PROSITE" id="PS51257">
    <property type="entry name" value="PROKAR_LIPOPROTEIN"/>
    <property type="match status" value="1"/>
</dbReference>
<dbReference type="InterPro" id="IPR033932">
    <property type="entry name" value="YtcJ-like"/>
</dbReference>
<reference evidence="3 4" key="1">
    <citation type="submission" date="2021-03" db="EMBL/GenBank/DDBJ databases">
        <title>Antimicrobial resistance genes in bacteria isolated from Japanese honey, and their potential for conferring macrolide and lincosamide resistance in the American foulbrood pathogen Paenibacillus larvae.</title>
        <authorList>
            <person name="Okamoto M."/>
            <person name="Kumagai M."/>
            <person name="Kanamori H."/>
            <person name="Takamatsu D."/>
        </authorList>
    </citation>
    <scope>NUCLEOTIDE SEQUENCE [LARGE SCALE GENOMIC DNA]</scope>
    <source>
        <strain evidence="3 4">J1TS3</strain>
    </source>
</reference>
<dbReference type="PANTHER" id="PTHR22642">
    <property type="entry name" value="IMIDAZOLONEPROPIONASE"/>
    <property type="match status" value="1"/>
</dbReference>
<dbReference type="Proteomes" id="UP000680279">
    <property type="component" value="Unassembled WGS sequence"/>
</dbReference>
<gene>
    <name evidence="3" type="ORF">J1TS3_44890</name>
</gene>
<dbReference type="SUPFAM" id="SSF51556">
    <property type="entry name" value="Metallo-dependent hydrolases"/>
    <property type="match status" value="1"/>
</dbReference>
<keyword evidence="4" id="KW-1185">Reference proteome</keyword>
<dbReference type="Gene3D" id="2.30.40.10">
    <property type="entry name" value="Urease, subunit C, domain 1"/>
    <property type="match status" value="1"/>
</dbReference>
<evidence type="ECO:0000259" key="2">
    <source>
        <dbReference type="Pfam" id="PF07969"/>
    </source>
</evidence>
<proteinExistence type="predicted"/>
<feature type="region of interest" description="Disordered" evidence="1">
    <location>
        <begin position="218"/>
        <end position="238"/>
    </location>
</feature>
<dbReference type="RefSeq" id="WP_212963981.1">
    <property type="nucleotide sequence ID" value="NZ_BOQT01000032.1"/>
</dbReference>
<dbReference type="SUPFAM" id="SSF51338">
    <property type="entry name" value="Composite domain of metallo-dependent hydrolases"/>
    <property type="match status" value="1"/>
</dbReference>
<accession>A0ABQ4KDR8</accession>
<dbReference type="Gene3D" id="3.20.20.140">
    <property type="entry name" value="Metal-dependent hydrolases"/>
    <property type="match status" value="1"/>
</dbReference>
<dbReference type="Gene3D" id="3.10.310.70">
    <property type="match status" value="1"/>
</dbReference>
<dbReference type="InterPro" id="IPR013108">
    <property type="entry name" value="Amidohydro_3"/>
</dbReference>
<dbReference type="InterPro" id="IPR032466">
    <property type="entry name" value="Metal_Hydrolase"/>
</dbReference>
<evidence type="ECO:0000256" key="1">
    <source>
        <dbReference type="SAM" id="MobiDB-lite"/>
    </source>
</evidence>
<dbReference type="EMBL" id="BOQT01000032">
    <property type="protein sequence ID" value="GIN23355.1"/>
    <property type="molecule type" value="Genomic_DNA"/>
</dbReference>
<evidence type="ECO:0000313" key="3">
    <source>
        <dbReference type="EMBL" id="GIN23355.1"/>
    </source>
</evidence>
<name>A0ABQ4KDR8_9BACI</name>
<evidence type="ECO:0000313" key="4">
    <source>
        <dbReference type="Proteomes" id="UP000680279"/>
    </source>
</evidence>
<sequence length="601" mass="65989">MSHILRSKKLFFLILIVIPLMLLVSACSGKSDVTEKKDSDAANKKEGVVSDEKATLVLKNGSVYTLEEDQPTAEAIAAKGGEIIFVGSNDDVEQYVGDDTEVIDLDGKMVSPGFMDGHTHPSGLWPDKLFSVDLSSLNTHEEYMKAIADFMDKNPDTKVINGGCGWKYGPYEQKDGTNLGPTKEALDEVVPDIPVIFSSIDCHAVWANSKAFELAGIDENTPNPKGGEIVRNPDGSPRGVVREGSHLFSKVADMAPPLSKEQEKEAMLKFIEEANSFGITGIQPHGSGEQLAELEKEGKLTLRVAATSYVGAEMSPEEAVKRIQDNREKYNSDWVQFNTAKLFADGVTEASTALFLEPYGAGAGKGHNHAGDSEWEVDEFKKMVTALDKAGIQVYTHAIGDAAVRMTIDAYENAANVNGESKSRHTITHISSIDENDIPRMAELNILADLQPFWFYKDQYFDTEAAMLGKERALAMYPARKMWDAGITIASGSDYPPTPDYRPLNGIEIGVTRNSPYPEEQDKDMVRNADFALTVEEMLQSFTKNVAYQMFREDDLGSLKVGKKADIVVLGEDITKIDPKNISETPVVYTIVDGKIVYKAK</sequence>